<feature type="domain" description="Response regulatory" evidence="2">
    <location>
        <begin position="10"/>
        <end position="117"/>
    </location>
</feature>
<gene>
    <name evidence="3" type="ORF">DPM35_28925</name>
</gene>
<dbReference type="SMART" id="SM00448">
    <property type="entry name" value="REC"/>
    <property type="match status" value="1"/>
</dbReference>
<organism evidence="3 4">
    <name type="scientific">Mesorhizobium atlanticum</name>
    <dbReference type="NCBI Taxonomy" id="2233532"/>
    <lineage>
        <taxon>Bacteria</taxon>
        <taxon>Pseudomonadati</taxon>
        <taxon>Pseudomonadota</taxon>
        <taxon>Alphaproteobacteria</taxon>
        <taxon>Hyphomicrobiales</taxon>
        <taxon>Phyllobacteriaceae</taxon>
        <taxon>Mesorhizobium</taxon>
    </lineage>
</organism>
<dbReference type="RefSeq" id="WP_112130778.1">
    <property type="nucleotide sequence ID" value="NZ_QMBQ01000011.1"/>
</dbReference>
<evidence type="ECO:0000259" key="2">
    <source>
        <dbReference type="PROSITE" id="PS50110"/>
    </source>
</evidence>
<dbReference type="PROSITE" id="PS50110">
    <property type="entry name" value="RESPONSE_REGULATORY"/>
    <property type="match status" value="1"/>
</dbReference>
<dbReference type="EMBL" id="QMBQ01000011">
    <property type="protein sequence ID" value="RAZ72375.1"/>
    <property type="molecule type" value="Genomic_DNA"/>
</dbReference>
<dbReference type="SUPFAM" id="SSF52172">
    <property type="entry name" value="CheY-like"/>
    <property type="match status" value="1"/>
</dbReference>
<keyword evidence="1" id="KW-0597">Phosphoprotein</keyword>
<keyword evidence="4" id="KW-1185">Reference proteome</keyword>
<protein>
    <submittedName>
        <fullName evidence="3">Response regulator</fullName>
    </submittedName>
</protein>
<dbReference type="GO" id="GO:0000160">
    <property type="term" value="P:phosphorelay signal transduction system"/>
    <property type="evidence" value="ECO:0007669"/>
    <property type="project" value="InterPro"/>
</dbReference>
<evidence type="ECO:0000256" key="1">
    <source>
        <dbReference type="PROSITE-ProRule" id="PRU00169"/>
    </source>
</evidence>
<proteinExistence type="predicted"/>
<dbReference type="Gene3D" id="3.40.50.2300">
    <property type="match status" value="1"/>
</dbReference>
<evidence type="ECO:0000313" key="4">
    <source>
        <dbReference type="Proteomes" id="UP000251956"/>
    </source>
</evidence>
<dbReference type="InterPro" id="IPR001789">
    <property type="entry name" value="Sig_transdc_resp-reg_receiver"/>
</dbReference>
<sequence>MNATSLQDRAILIVEDEFLIALEASEILEASGATVIGPAYRLDEAMTLVESNRVDLALLDVNLNGELSDPVVAALQLKGVPVALTTGYGNKLPFTFLGPVLTKPYTPDELVAVMGAL</sequence>
<dbReference type="OrthoDB" id="582170at2"/>
<comment type="caution">
    <text evidence="3">The sequence shown here is derived from an EMBL/GenBank/DDBJ whole genome shotgun (WGS) entry which is preliminary data.</text>
</comment>
<dbReference type="AlphaFoldDB" id="A0A330GN01"/>
<evidence type="ECO:0000313" key="3">
    <source>
        <dbReference type="EMBL" id="RAZ72375.1"/>
    </source>
</evidence>
<name>A0A330GN01_9HYPH</name>
<accession>A0A330GN01</accession>
<reference evidence="3 4" key="1">
    <citation type="submission" date="2018-07" db="EMBL/GenBank/DDBJ databases">
        <title>Diversity of Mesorhizobium strains in Brazil.</title>
        <authorList>
            <person name="Helene L.C.F."/>
            <person name="Dall'Agnol R."/>
            <person name="Delamuta J.R.M."/>
            <person name="Hungria M."/>
        </authorList>
    </citation>
    <scope>NUCLEOTIDE SEQUENCE [LARGE SCALE GENOMIC DNA]</scope>
    <source>
        <strain evidence="3 4">CNPSo 3140</strain>
    </source>
</reference>
<feature type="modified residue" description="4-aspartylphosphate" evidence="1">
    <location>
        <position position="60"/>
    </location>
</feature>
<dbReference type="InterPro" id="IPR011006">
    <property type="entry name" value="CheY-like_superfamily"/>
</dbReference>
<dbReference type="Proteomes" id="UP000251956">
    <property type="component" value="Unassembled WGS sequence"/>
</dbReference>
<dbReference type="Pfam" id="PF00072">
    <property type="entry name" value="Response_reg"/>
    <property type="match status" value="1"/>
</dbReference>